<feature type="domain" description="Thiopeptide-type bacteriocin biosynthesis" evidence="2">
    <location>
        <begin position="762"/>
        <end position="1010"/>
    </location>
</feature>
<dbReference type="InterPro" id="IPR023809">
    <property type="entry name" value="Thiopep_bacteriocin_synth_dom"/>
</dbReference>
<dbReference type="RefSeq" id="WP_019686237.1">
    <property type="nucleotide sequence ID" value="NZ_CP036496.1"/>
</dbReference>
<dbReference type="Pfam" id="PF14028">
    <property type="entry name" value="Lant_dehydr_C"/>
    <property type="match status" value="1"/>
</dbReference>
<evidence type="ECO:0000259" key="1">
    <source>
        <dbReference type="Pfam" id="PF04738"/>
    </source>
</evidence>
<dbReference type="Proteomes" id="UP000254400">
    <property type="component" value="Unassembled WGS sequence"/>
</dbReference>
<sequence>MLENFEISENYMYRKTLLGMEYYTRIFDHEQLDDDEYLERLVRFVQKQGLMDSIYVSSPSTYAALQSLEQGRTLKSKKKRNLILSLSKFISRAICRPTPFGLFAGVGISRFGNTGGAGEHVVWATPDYSLIYRLIGLFHGDADVRNELRLSVNNTSYIDHHRLVISYQTLFAADQEERSTENISILKTPVIDFIMKILDKEQQTFLQLMQAIKDAFGVDDTISTDFLQQLIEQGFLVSEMIPNPRDSAPLEHLIRTLKMLAAPKAAYYADILERVGHAIQDITVAAVKREGIEAVRKLVQLILPEYQGDLVKIDVRLNQANEIHLSDSDRQALAQVASILSMLSTYRKEDTLSDYRQQFTEKYGVYEEVPLLQLFSKTLGLGKPEEYKSHYQNGDKHRHKDEGRFRQLKALIAEWQTEALANHSDIVLDEAKIQQLSELSLENVHVSFDLYYSCMENEQGEVTFYLNNRAGSLEACQSFGRFAYMFDKDSRDEIFRFVRNPKDQKAGESAAEISFYPFSPKITNIMTAGPTPDQSMDMATFPENRNLDISQLLVGVEDSGYFYLKHRETGELVFPKLSSMYNTELAPYLIRFLNDINLQYQTGWSHLEEYLYDSSFTPRVTYKNIIICPKKWTLYADKRLQSEEQFLAFLEDWIIKYNIPRYVYLVELDNKLLLDLDRHHHRKLLHKEYTRNPEGKAAVIMETEKELFASVNRYMEECVFFCKSPMFQYLPIDRLSAQATDKSLNKVLSSSVNAVYYPGSDWISLQVYYNQELLTDLLGSAFKTFMDNSAEYFIDQVFFVQYADKEPHIRLRCKMSGSVEHQRFTALNYVFDFLNTVTSSGLVSSYSVVPYRPEILRYGGTAFIEQAERLFAIDSYLVSGYYAGKRSINATDQMLFCCTGLFEVVNCAYPLVEDQLKAMAAIIDPKKFRQEYREHKEALFQRIQQTRSISMPASDKDDRLRQYAAYFTAIREADDRTNYYDDIMFSIMHMFCNRVFGLDREKEELALHLCYFSLEDYLQVSKYHVAY</sequence>
<dbReference type="InterPro" id="IPR006827">
    <property type="entry name" value="Lant_deHydtase_N"/>
</dbReference>
<feature type="domain" description="Lantibiotic dehydratase N-terminal" evidence="1">
    <location>
        <begin position="50"/>
        <end position="685"/>
    </location>
</feature>
<reference evidence="3 4" key="1">
    <citation type="submission" date="2018-06" db="EMBL/GenBank/DDBJ databases">
        <authorList>
            <consortium name="Pathogen Informatics"/>
            <person name="Doyle S."/>
        </authorList>
    </citation>
    <scope>NUCLEOTIDE SEQUENCE [LARGE SCALE GENOMIC DNA]</scope>
    <source>
        <strain evidence="3 4">NCTC10343</strain>
    </source>
</reference>
<name>A0A378XSY8_PAEPO</name>
<dbReference type="EMBL" id="UGSC01000001">
    <property type="protein sequence ID" value="SUA66255.1"/>
    <property type="molecule type" value="Genomic_DNA"/>
</dbReference>
<proteinExistence type="predicted"/>
<dbReference type="NCBIfam" id="TIGR03891">
    <property type="entry name" value="thiopep_ocin"/>
    <property type="match status" value="1"/>
</dbReference>
<gene>
    <name evidence="3" type="ORF">NCTC10343_00943</name>
</gene>
<organism evidence="3 4">
    <name type="scientific">Paenibacillus polymyxa</name>
    <name type="common">Bacillus polymyxa</name>
    <dbReference type="NCBI Taxonomy" id="1406"/>
    <lineage>
        <taxon>Bacteria</taxon>
        <taxon>Bacillati</taxon>
        <taxon>Bacillota</taxon>
        <taxon>Bacilli</taxon>
        <taxon>Bacillales</taxon>
        <taxon>Paenibacillaceae</taxon>
        <taxon>Paenibacillus</taxon>
    </lineage>
</organism>
<dbReference type="AlphaFoldDB" id="A0A378XSY8"/>
<protein>
    <submittedName>
        <fullName evidence="3">Lantibiotic biosynthesis protein SpaB</fullName>
    </submittedName>
</protein>
<dbReference type="GeneID" id="93349755"/>
<dbReference type="Pfam" id="PF04738">
    <property type="entry name" value="Lant_dehydr_N"/>
    <property type="match status" value="1"/>
</dbReference>
<evidence type="ECO:0000313" key="4">
    <source>
        <dbReference type="Proteomes" id="UP000254400"/>
    </source>
</evidence>
<evidence type="ECO:0000313" key="3">
    <source>
        <dbReference type="EMBL" id="SUA66255.1"/>
    </source>
</evidence>
<evidence type="ECO:0000259" key="2">
    <source>
        <dbReference type="Pfam" id="PF14028"/>
    </source>
</evidence>
<accession>A0A378XSY8</accession>